<feature type="domain" description="DUF6249" evidence="2">
    <location>
        <begin position="7"/>
        <end position="117"/>
    </location>
</feature>
<dbReference type="RefSeq" id="WP_309202116.1">
    <property type="nucleotide sequence ID" value="NZ_CP133548.1"/>
</dbReference>
<reference evidence="3 4" key="1">
    <citation type="submission" date="2023-08" db="EMBL/GenBank/DDBJ databases">
        <title>Pleionea litopenaei sp. nov., isolated from stomach of juvenile Litopenaeus vannamei.</title>
        <authorList>
            <person name="Rho A.M."/>
            <person name="Hwang C.Y."/>
        </authorList>
    </citation>
    <scope>NUCLEOTIDE SEQUENCE [LARGE SCALE GENOMIC DNA]</scope>
    <source>
        <strain evidence="3 4">HL-JVS1</strain>
    </source>
</reference>
<evidence type="ECO:0000313" key="4">
    <source>
        <dbReference type="Proteomes" id="UP001239782"/>
    </source>
</evidence>
<dbReference type="EMBL" id="CP133548">
    <property type="protein sequence ID" value="WMS86980.1"/>
    <property type="molecule type" value="Genomic_DNA"/>
</dbReference>
<proteinExistence type="predicted"/>
<dbReference type="InterPro" id="IPR046216">
    <property type="entry name" value="DUF6249"/>
</dbReference>
<keyword evidence="4" id="KW-1185">Reference proteome</keyword>
<keyword evidence="1" id="KW-1133">Transmembrane helix</keyword>
<gene>
    <name evidence="3" type="ORF">Q9312_17335</name>
</gene>
<feature type="transmembrane region" description="Helical" evidence="1">
    <location>
        <begin position="93"/>
        <end position="114"/>
    </location>
</feature>
<feature type="transmembrane region" description="Helical" evidence="1">
    <location>
        <begin position="6"/>
        <end position="26"/>
    </location>
</feature>
<organism evidence="3 4">
    <name type="scientific">Pleionea litopenaei</name>
    <dbReference type="NCBI Taxonomy" id="3070815"/>
    <lineage>
        <taxon>Bacteria</taxon>
        <taxon>Pseudomonadati</taxon>
        <taxon>Pseudomonadota</taxon>
        <taxon>Gammaproteobacteria</taxon>
        <taxon>Oceanospirillales</taxon>
        <taxon>Pleioneaceae</taxon>
        <taxon>Pleionea</taxon>
    </lineage>
</organism>
<dbReference type="AlphaFoldDB" id="A0AA51X7C9"/>
<name>A0AA51X7C9_9GAMM</name>
<dbReference type="Proteomes" id="UP001239782">
    <property type="component" value="Chromosome"/>
</dbReference>
<feature type="transmembrane region" description="Helical" evidence="1">
    <location>
        <begin position="70"/>
        <end position="87"/>
    </location>
</feature>
<dbReference type="KEGG" id="plei:Q9312_17335"/>
<protein>
    <submittedName>
        <fullName evidence="3">DUF6249 domain-containing protein</fullName>
    </submittedName>
</protein>
<keyword evidence="1" id="KW-0472">Membrane</keyword>
<dbReference type="Pfam" id="PF19762">
    <property type="entry name" value="DUF6249"/>
    <property type="match status" value="1"/>
</dbReference>
<evidence type="ECO:0000256" key="1">
    <source>
        <dbReference type="SAM" id="Phobius"/>
    </source>
</evidence>
<keyword evidence="1" id="KW-0812">Transmembrane</keyword>
<evidence type="ECO:0000313" key="3">
    <source>
        <dbReference type="EMBL" id="WMS86980.1"/>
    </source>
</evidence>
<sequence>MQTAEIFIPITMFIMMAAVLIVYFYFARKNKEGIQETIRRSIEHGQQLTPELLEKLSGAHSPKVKDLRRGVVLCALGIAGFFAGFVLKEPDASEVFMMLSLFPLFIGAGFLLVWKLDRYND</sequence>
<accession>A0AA51X7C9</accession>
<evidence type="ECO:0000259" key="2">
    <source>
        <dbReference type="Pfam" id="PF19762"/>
    </source>
</evidence>